<evidence type="ECO:0000256" key="1">
    <source>
        <dbReference type="SAM" id="MobiDB-lite"/>
    </source>
</evidence>
<organism evidence="2 3">
    <name type="scientific">Cardiocondyla obscurior</name>
    <dbReference type="NCBI Taxonomy" id="286306"/>
    <lineage>
        <taxon>Eukaryota</taxon>
        <taxon>Metazoa</taxon>
        <taxon>Ecdysozoa</taxon>
        <taxon>Arthropoda</taxon>
        <taxon>Hexapoda</taxon>
        <taxon>Insecta</taxon>
        <taxon>Pterygota</taxon>
        <taxon>Neoptera</taxon>
        <taxon>Endopterygota</taxon>
        <taxon>Hymenoptera</taxon>
        <taxon>Apocrita</taxon>
        <taxon>Aculeata</taxon>
        <taxon>Formicoidea</taxon>
        <taxon>Formicidae</taxon>
        <taxon>Myrmicinae</taxon>
        <taxon>Cardiocondyla</taxon>
    </lineage>
</organism>
<dbReference type="EMBL" id="JADYXP020000002">
    <property type="protein sequence ID" value="KAL0131137.1"/>
    <property type="molecule type" value="Genomic_DNA"/>
</dbReference>
<protein>
    <submittedName>
        <fullName evidence="2">Uncharacterized protein</fullName>
    </submittedName>
</protein>
<accession>A0AAW2GV14</accession>
<evidence type="ECO:0000313" key="2">
    <source>
        <dbReference type="EMBL" id="KAL0131137.1"/>
    </source>
</evidence>
<reference evidence="2 3" key="1">
    <citation type="submission" date="2023-03" db="EMBL/GenBank/DDBJ databases">
        <title>High recombination rates correlate with genetic variation in Cardiocondyla obscurior ants.</title>
        <authorList>
            <person name="Errbii M."/>
        </authorList>
    </citation>
    <scope>NUCLEOTIDE SEQUENCE [LARGE SCALE GENOMIC DNA]</scope>
    <source>
        <strain evidence="2">Alpha-2009</strain>
        <tissue evidence="2">Whole body</tissue>
    </source>
</reference>
<feature type="compositionally biased region" description="Polar residues" evidence="1">
    <location>
        <begin position="107"/>
        <end position="116"/>
    </location>
</feature>
<feature type="region of interest" description="Disordered" evidence="1">
    <location>
        <begin position="82"/>
        <end position="116"/>
    </location>
</feature>
<dbReference type="Proteomes" id="UP001430953">
    <property type="component" value="Unassembled WGS sequence"/>
</dbReference>
<gene>
    <name evidence="2" type="ORF">PUN28_002601</name>
</gene>
<feature type="compositionally biased region" description="Basic residues" evidence="1">
    <location>
        <begin position="88"/>
        <end position="105"/>
    </location>
</feature>
<evidence type="ECO:0000313" key="3">
    <source>
        <dbReference type="Proteomes" id="UP001430953"/>
    </source>
</evidence>
<comment type="caution">
    <text evidence="2">The sequence shown here is derived from an EMBL/GenBank/DDBJ whole genome shotgun (WGS) entry which is preliminary data.</text>
</comment>
<name>A0AAW2GV14_9HYME</name>
<sequence length="116" mass="13728">MRYGRAGESGNYAYMRHVSKANIPRKWREPIERDAAQRKHTRPRLNGTVPQINELAGFRKSVFFKLKRIKYIDPPGPLRLSNPYGHATWKKRNKKEKKKNTRRRIASSIQVSDRIR</sequence>
<dbReference type="AlphaFoldDB" id="A0AAW2GV14"/>
<keyword evidence="3" id="KW-1185">Reference proteome</keyword>
<proteinExistence type="predicted"/>